<evidence type="ECO:0000313" key="2">
    <source>
        <dbReference type="EMBL" id="AEO63026.1"/>
    </source>
</evidence>
<keyword evidence="3" id="KW-1185">Reference proteome</keyword>
<proteinExistence type="predicted"/>
<dbReference type="OrthoDB" id="4844612at2759"/>
<dbReference type="AlphaFoldDB" id="G2QVP5"/>
<feature type="compositionally biased region" description="Basic and acidic residues" evidence="1">
    <location>
        <begin position="145"/>
        <end position="154"/>
    </location>
</feature>
<organism evidence="2 3">
    <name type="scientific">Thermothielavioides terrestris (strain ATCC 38088 / NRRL 8126)</name>
    <name type="common">Thielavia terrestris</name>
    <dbReference type="NCBI Taxonomy" id="578455"/>
    <lineage>
        <taxon>Eukaryota</taxon>
        <taxon>Fungi</taxon>
        <taxon>Dikarya</taxon>
        <taxon>Ascomycota</taxon>
        <taxon>Pezizomycotina</taxon>
        <taxon>Sordariomycetes</taxon>
        <taxon>Sordariomycetidae</taxon>
        <taxon>Sordariales</taxon>
        <taxon>Chaetomiaceae</taxon>
        <taxon>Thermothielavioides</taxon>
        <taxon>Thermothielavioides terrestris</taxon>
    </lineage>
</organism>
<protein>
    <submittedName>
        <fullName evidence="2">Uncharacterized protein</fullName>
    </submittedName>
</protein>
<evidence type="ECO:0000256" key="1">
    <source>
        <dbReference type="SAM" id="MobiDB-lite"/>
    </source>
</evidence>
<feature type="region of interest" description="Disordered" evidence="1">
    <location>
        <begin position="242"/>
        <end position="271"/>
    </location>
</feature>
<dbReference type="GeneID" id="11515446"/>
<feature type="region of interest" description="Disordered" evidence="1">
    <location>
        <begin position="145"/>
        <end position="183"/>
    </location>
</feature>
<dbReference type="eggNOG" id="ENOG502R6KM">
    <property type="taxonomic scope" value="Eukaryota"/>
</dbReference>
<evidence type="ECO:0000313" key="3">
    <source>
        <dbReference type="Proteomes" id="UP000008181"/>
    </source>
</evidence>
<gene>
    <name evidence="2" type="ORF">THITE_162666</name>
</gene>
<dbReference type="RefSeq" id="XP_003649362.1">
    <property type="nucleotide sequence ID" value="XM_003649314.1"/>
</dbReference>
<accession>G2QVP5</accession>
<reference evidence="2 3" key="1">
    <citation type="journal article" date="2011" name="Nat. Biotechnol.">
        <title>Comparative genomic analysis of the thermophilic biomass-degrading fungi Myceliophthora thermophila and Thielavia terrestris.</title>
        <authorList>
            <person name="Berka R.M."/>
            <person name="Grigoriev I.V."/>
            <person name="Otillar R."/>
            <person name="Salamov A."/>
            <person name="Grimwood J."/>
            <person name="Reid I."/>
            <person name="Ishmael N."/>
            <person name="John T."/>
            <person name="Darmond C."/>
            <person name="Moisan M.-C."/>
            <person name="Henrissat B."/>
            <person name="Coutinho P.M."/>
            <person name="Lombard V."/>
            <person name="Natvig D.O."/>
            <person name="Lindquist E."/>
            <person name="Schmutz J."/>
            <person name="Lucas S."/>
            <person name="Harris P."/>
            <person name="Powlowski J."/>
            <person name="Bellemare A."/>
            <person name="Taylor D."/>
            <person name="Butler G."/>
            <person name="de Vries R.P."/>
            <person name="Allijn I.E."/>
            <person name="van den Brink J."/>
            <person name="Ushinsky S."/>
            <person name="Storms R."/>
            <person name="Powell A.J."/>
            <person name="Paulsen I.T."/>
            <person name="Elbourne L.D.H."/>
            <person name="Baker S.E."/>
            <person name="Magnuson J."/>
            <person name="LaBoissiere S."/>
            <person name="Clutterbuck A.J."/>
            <person name="Martinez D."/>
            <person name="Wogulis M."/>
            <person name="de Leon A.L."/>
            <person name="Rey M.W."/>
            <person name="Tsang A."/>
        </authorList>
    </citation>
    <scope>NUCLEOTIDE SEQUENCE [LARGE SCALE GENOMIC DNA]</scope>
    <source>
        <strain evidence="3">ATCC 38088 / NRRL 8126</strain>
    </source>
</reference>
<sequence length="271" mass="30417">MPFEPPKITDKKNAIWIEIAKPGFRDPRYLWSDYWRRFNTITIPLLDEDAYFADALTAAKEAQSRQHLEELLAKRFEARRKELEQTVRDIFYASFSPRTPFPSEAARTAASKVGTTGSLDSFIQSVCGVVWGWGERSNEHEALQIHPADGHDSGDSGGSTEGDGERQHSDFSFSGNDVGSETQQWPEYPKFVHDDEADLLWNGIPSAWRVLECEDAEETPLERQLPSPTLPKDNAVLAVKDPGQSACKRDSQPVVRKPSAKAGNLARSDRR</sequence>
<feature type="compositionally biased region" description="Polar residues" evidence="1">
    <location>
        <begin position="170"/>
        <end position="183"/>
    </location>
</feature>
<dbReference type="Proteomes" id="UP000008181">
    <property type="component" value="Chromosome 1"/>
</dbReference>
<dbReference type="EMBL" id="CP003009">
    <property type="protein sequence ID" value="AEO63026.1"/>
    <property type="molecule type" value="Genomic_DNA"/>
</dbReference>
<dbReference type="KEGG" id="ttt:THITE_162666"/>
<dbReference type="HOGENOM" id="CLU_1027383_0_0_1"/>
<name>G2QVP5_THETT</name>